<reference evidence="2 3" key="1">
    <citation type="journal article" date="2011" name="Stand. Genomic Sci.">
        <title>Complete genome sequence of Rhodospirillum rubrum type strain (S1).</title>
        <authorList>
            <person name="Munk A.C."/>
            <person name="Copeland A."/>
            <person name="Lucas S."/>
            <person name="Lapidus A."/>
            <person name="Del Rio T.G."/>
            <person name="Barry K."/>
            <person name="Detter J.C."/>
            <person name="Hammon N."/>
            <person name="Israni S."/>
            <person name="Pitluck S."/>
            <person name="Brettin T."/>
            <person name="Bruce D."/>
            <person name="Han C."/>
            <person name="Tapia R."/>
            <person name="Gilna P."/>
            <person name="Schmutz J."/>
            <person name="Larimer F."/>
            <person name="Land M."/>
            <person name="Kyrpides N.C."/>
            <person name="Mavromatis K."/>
            <person name="Richardson P."/>
            <person name="Rohde M."/>
            <person name="Goker M."/>
            <person name="Klenk H.P."/>
            <person name="Zhang Y."/>
            <person name="Roberts G.P."/>
            <person name="Reslewic S."/>
            <person name="Schwartz D.C."/>
        </authorList>
    </citation>
    <scope>NUCLEOTIDE SEQUENCE [LARGE SCALE GENOMIC DNA]</scope>
    <source>
        <strain evidence="3">ATCC 11170 / ATH 1.1.1 / DSM 467 / LMG 4362 / NCIMB 8255 / S1</strain>
    </source>
</reference>
<dbReference type="EnsemblBacteria" id="ABC21227">
    <property type="protein sequence ID" value="ABC21227"/>
    <property type="gene ID" value="Rru_A0422"/>
</dbReference>
<keyword evidence="3" id="KW-1185">Reference proteome</keyword>
<feature type="chain" id="PRO_5004215025" description="PRC-barrel domain-containing protein" evidence="1">
    <location>
        <begin position="43"/>
        <end position="128"/>
    </location>
</feature>
<accession>Q2RXB8</accession>
<dbReference type="EMBL" id="CP000230">
    <property type="protein sequence ID" value="ABC21227.1"/>
    <property type="molecule type" value="Genomic_DNA"/>
</dbReference>
<dbReference type="STRING" id="269796.Rru_A0422"/>
<dbReference type="PATRIC" id="fig|269796.9.peg.478"/>
<dbReference type="AlphaFoldDB" id="Q2RXB8"/>
<dbReference type="KEGG" id="rru:Rru_A0422"/>
<dbReference type="PhylomeDB" id="Q2RXB8"/>
<dbReference type="HOGENOM" id="CLU_2194926_0_0_5"/>
<protein>
    <recommendedName>
        <fullName evidence="4">PRC-barrel domain-containing protein</fullName>
    </recommendedName>
</protein>
<evidence type="ECO:0000256" key="1">
    <source>
        <dbReference type="SAM" id="SignalP"/>
    </source>
</evidence>
<feature type="signal peptide" evidence="1">
    <location>
        <begin position="1"/>
        <end position="42"/>
    </location>
</feature>
<evidence type="ECO:0000313" key="3">
    <source>
        <dbReference type="Proteomes" id="UP000001929"/>
    </source>
</evidence>
<keyword evidence="1" id="KW-0732">Signal</keyword>
<proteinExistence type="predicted"/>
<dbReference type="Proteomes" id="UP000001929">
    <property type="component" value="Chromosome"/>
</dbReference>
<evidence type="ECO:0008006" key="4">
    <source>
        <dbReference type="Google" id="ProtNLM"/>
    </source>
</evidence>
<sequence>MAEKAAAHQTKSQTEQRNTPMIRKTILATTAALVLSSPLAFAGEQSLSDQKTEWTQKAVWDHNGWYVGKVTDVTLKPGGFARDITVTTERGQTVVLDAGSFENGTGIVVTKATEPEIQAEVIQQAASR</sequence>
<evidence type="ECO:0000313" key="2">
    <source>
        <dbReference type="EMBL" id="ABC21227.1"/>
    </source>
</evidence>
<gene>
    <name evidence="2" type="ordered locus">Rru_A0422</name>
</gene>
<name>Q2RXB8_RHORT</name>
<organism evidence="2 3">
    <name type="scientific">Rhodospirillum rubrum (strain ATCC 11170 / ATH 1.1.1 / DSM 467 / LMG 4362 / NCIMB 8255 / S1)</name>
    <dbReference type="NCBI Taxonomy" id="269796"/>
    <lineage>
        <taxon>Bacteria</taxon>
        <taxon>Pseudomonadati</taxon>
        <taxon>Pseudomonadota</taxon>
        <taxon>Alphaproteobacteria</taxon>
        <taxon>Rhodospirillales</taxon>
        <taxon>Rhodospirillaceae</taxon>
        <taxon>Rhodospirillum</taxon>
    </lineage>
</organism>